<evidence type="ECO:0000256" key="7">
    <source>
        <dbReference type="ARBA" id="ARBA00023284"/>
    </source>
</evidence>
<dbReference type="Proteomes" id="UP000294576">
    <property type="component" value="Unassembled WGS sequence"/>
</dbReference>
<evidence type="ECO:0000256" key="8">
    <source>
        <dbReference type="ARBA" id="ARBA00032824"/>
    </source>
</evidence>
<evidence type="ECO:0000313" key="14">
    <source>
        <dbReference type="Proteomes" id="UP000294576"/>
    </source>
</evidence>
<comment type="similarity">
    <text evidence="9">Belongs to the peroxiredoxin family. BCP/PrxQ subfamily.</text>
</comment>
<dbReference type="InterPro" id="IPR000866">
    <property type="entry name" value="AhpC/TSA"/>
</dbReference>
<feature type="domain" description="Thioredoxin" evidence="12">
    <location>
        <begin position="46"/>
        <end position="220"/>
    </location>
</feature>
<evidence type="ECO:0000256" key="10">
    <source>
        <dbReference type="ARBA" id="ARBA00042639"/>
    </source>
</evidence>
<dbReference type="InterPro" id="IPR050924">
    <property type="entry name" value="Peroxiredoxin_BCP/PrxQ"/>
</dbReference>
<evidence type="ECO:0000259" key="12">
    <source>
        <dbReference type="PROSITE" id="PS51352"/>
    </source>
</evidence>
<evidence type="ECO:0000256" key="1">
    <source>
        <dbReference type="ARBA" id="ARBA00003330"/>
    </source>
</evidence>
<proteinExistence type="inferred from homology"/>
<dbReference type="InterPro" id="IPR013766">
    <property type="entry name" value="Thioredoxin_domain"/>
</dbReference>
<evidence type="ECO:0000256" key="6">
    <source>
        <dbReference type="ARBA" id="ARBA00023157"/>
    </source>
</evidence>
<keyword evidence="3" id="KW-0575">Peroxidase</keyword>
<name>A0A4R3Q0B2_RHISU</name>
<evidence type="ECO:0000256" key="2">
    <source>
        <dbReference type="ARBA" id="ARBA00013017"/>
    </source>
</evidence>
<accession>A0A4R3Q0B2</accession>
<dbReference type="PANTHER" id="PTHR42801:SF7">
    <property type="entry name" value="SLL1159 PROTEIN"/>
    <property type="match status" value="1"/>
</dbReference>
<dbReference type="CDD" id="cd02970">
    <property type="entry name" value="PRX_like2"/>
    <property type="match status" value="1"/>
</dbReference>
<evidence type="ECO:0000256" key="11">
    <source>
        <dbReference type="ARBA" id="ARBA00049091"/>
    </source>
</evidence>
<organism evidence="13 14">
    <name type="scientific">Rhizobium sullae</name>
    <name type="common">Rhizobium hedysari</name>
    <dbReference type="NCBI Taxonomy" id="50338"/>
    <lineage>
        <taxon>Bacteria</taxon>
        <taxon>Pseudomonadati</taxon>
        <taxon>Pseudomonadota</taxon>
        <taxon>Alphaproteobacteria</taxon>
        <taxon>Hyphomicrobiales</taxon>
        <taxon>Rhizobiaceae</taxon>
        <taxon>Rhizobium/Agrobacterium group</taxon>
        <taxon>Rhizobium</taxon>
    </lineage>
</organism>
<dbReference type="PROSITE" id="PS51352">
    <property type="entry name" value="THIOREDOXIN_2"/>
    <property type="match status" value="1"/>
</dbReference>
<dbReference type="GO" id="GO:0045454">
    <property type="term" value="P:cell redox homeostasis"/>
    <property type="evidence" value="ECO:0007669"/>
    <property type="project" value="TreeGrafter"/>
</dbReference>
<dbReference type="EC" id="1.11.1.24" evidence="2"/>
<dbReference type="Pfam" id="PF00578">
    <property type="entry name" value="AhpC-TSA"/>
    <property type="match status" value="1"/>
</dbReference>
<keyword evidence="4" id="KW-0049">Antioxidant</keyword>
<keyword evidence="7" id="KW-0676">Redox-active center</keyword>
<evidence type="ECO:0000256" key="3">
    <source>
        <dbReference type="ARBA" id="ARBA00022559"/>
    </source>
</evidence>
<evidence type="ECO:0000313" key="13">
    <source>
        <dbReference type="EMBL" id="TCU14019.1"/>
    </source>
</evidence>
<dbReference type="AlphaFoldDB" id="A0A4R3Q0B2"/>
<sequence>MNFRNLVAAIAVGVGTLATTIVGQAAEKTVVVAYQTDVTSNRDGFVKTGDAVEPFDLIEVGGEQLTRDALLKNGPLVLVFFRFAGCPACNIALPYYNLHLAPELATLGATLVGISPQVPERLVAIKERHKLDFLIASDKDNALGRRFGILYTFDEPSKHSSIAGGAPIGEVTGTGTWELPMPATIVIDESGHVRFADVSPDWLVRTEPGEVIDAVRKLTTRAAPDPN</sequence>
<dbReference type="InterPro" id="IPR036249">
    <property type="entry name" value="Thioredoxin-like_sf"/>
</dbReference>
<gene>
    <name evidence="13" type="ORF">EV132_11096</name>
</gene>
<comment type="catalytic activity">
    <reaction evidence="11">
        <text>a hydroperoxide + [thioredoxin]-dithiol = an alcohol + [thioredoxin]-disulfide + H2O</text>
        <dbReference type="Rhea" id="RHEA:62620"/>
        <dbReference type="Rhea" id="RHEA-COMP:10698"/>
        <dbReference type="Rhea" id="RHEA-COMP:10700"/>
        <dbReference type="ChEBI" id="CHEBI:15377"/>
        <dbReference type="ChEBI" id="CHEBI:29950"/>
        <dbReference type="ChEBI" id="CHEBI:30879"/>
        <dbReference type="ChEBI" id="CHEBI:35924"/>
        <dbReference type="ChEBI" id="CHEBI:50058"/>
        <dbReference type="EC" id="1.11.1.24"/>
    </reaction>
</comment>
<reference evidence="13 14" key="1">
    <citation type="submission" date="2019-03" db="EMBL/GenBank/DDBJ databases">
        <title>Genomic Encyclopedia of Type Strains, Phase IV (KMG-V): Genome sequencing to study the core and pangenomes of soil and plant-associated prokaryotes.</title>
        <authorList>
            <person name="Whitman W."/>
        </authorList>
    </citation>
    <scope>NUCLEOTIDE SEQUENCE [LARGE SCALE GENOMIC DNA]</scope>
    <source>
        <strain evidence="13 14">Hc14</strain>
    </source>
</reference>
<comment type="caution">
    <text evidence="13">The sequence shown here is derived from an EMBL/GenBank/DDBJ whole genome shotgun (WGS) entry which is preliminary data.</text>
</comment>
<dbReference type="GO" id="GO:0034599">
    <property type="term" value="P:cellular response to oxidative stress"/>
    <property type="evidence" value="ECO:0007669"/>
    <property type="project" value="TreeGrafter"/>
</dbReference>
<dbReference type="GO" id="GO:0008379">
    <property type="term" value="F:thioredoxin peroxidase activity"/>
    <property type="evidence" value="ECO:0007669"/>
    <property type="project" value="TreeGrafter"/>
</dbReference>
<dbReference type="GO" id="GO:0005737">
    <property type="term" value="C:cytoplasm"/>
    <property type="evidence" value="ECO:0007669"/>
    <property type="project" value="TreeGrafter"/>
</dbReference>
<dbReference type="Gene3D" id="3.40.30.10">
    <property type="entry name" value="Glutaredoxin"/>
    <property type="match status" value="1"/>
</dbReference>
<protein>
    <recommendedName>
        <fullName evidence="2">thioredoxin-dependent peroxiredoxin</fullName>
        <ecNumber evidence="2">1.11.1.24</ecNumber>
    </recommendedName>
    <alternativeName>
        <fullName evidence="8">Thioredoxin peroxidase</fullName>
    </alternativeName>
    <alternativeName>
        <fullName evidence="10">Thioredoxin-dependent peroxiredoxin Bcp</fullName>
    </alternativeName>
</protein>
<evidence type="ECO:0000256" key="4">
    <source>
        <dbReference type="ARBA" id="ARBA00022862"/>
    </source>
</evidence>
<dbReference type="SUPFAM" id="SSF52833">
    <property type="entry name" value="Thioredoxin-like"/>
    <property type="match status" value="1"/>
</dbReference>
<evidence type="ECO:0000256" key="9">
    <source>
        <dbReference type="ARBA" id="ARBA00038489"/>
    </source>
</evidence>
<comment type="function">
    <text evidence="1">Thiol-specific peroxidase that catalyzes the reduction of hydrogen peroxide and organic hydroperoxides to water and alcohols, respectively. Plays a role in cell protection against oxidative stress by detoxifying peroxides and as sensor of hydrogen peroxide-mediated signaling events.</text>
</comment>
<dbReference type="PANTHER" id="PTHR42801">
    <property type="entry name" value="THIOREDOXIN-DEPENDENT PEROXIDE REDUCTASE"/>
    <property type="match status" value="1"/>
</dbReference>
<dbReference type="EMBL" id="SMBH01000010">
    <property type="protein sequence ID" value="TCU14019.1"/>
    <property type="molecule type" value="Genomic_DNA"/>
</dbReference>
<evidence type="ECO:0000256" key="5">
    <source>
        <dbReference type="ARBA" id="ARBA00023002"/>
    </source>
</evidence>
<keyword evidence="5" id="KW-0560">Oxidoreductase</keyword>
<keyword evidence="6" id="KW-1015">Disulfide bond</keyword>